<sequence length="544" mass="60938">MPKKTADKKSYSGTKYRKAAGLKINTALNSNAARVAKKEKPINSPKKRSKESYLDTTEGLPDFGPTLTIELQPSMSKFFKSKVDQTWVCYRRNYFSVSCKLFIKDDHNMYTPHPYFLYDRAAQVAREILRFEYGVEAKVVDGKKNISIDQHNAKRDKRQPVVDMPVSPNPEPKKKGYDDKLLNTPKLERLMFKSATQNSRGNKQQQFFQLVVVLYCVIIEEVQYDPLIYGPIKDKDGNHVKDAHGNPFIPNFIEIEKKIRVATKESVPFIVRGRSPGHYKDDDGYTGNEEEETQEIPDSNTEYPESMYGNQESIDNPPTSNDILSETLGPSSAVHMKDNKLMGPPTTPASPNNQKSIDENYGGACLWNDLKSFSVGAQPPAFQSYSELPLSSYSRKLNYSASALNQNGPLSAPLTKAEFFGDNQRWQYNSPILASSMNPGTPIVGTNIPTAPNDPIYRSTSGMLPGTLLRTPQLSMGSPPPNLRLSQSFGNFSLSESQVFDSGHGTQFESYSQDQDSFGNLSKDVIDALQFNYPNLQDSMNMDN</sequence>
<name>A0AAD5UN11_9FUNG</name>
<protein>
    <recommendedName>
        <fullName evidence="4">NDT80 domain-containing protein</fullName>
    </recommendedName>
</protein>
<feature type="region of interest" description="Disordered" evidence="3">
    <location>
        <begin position="34"/>
        <end position="59"/>
    </location>
</feature>
<evidence type="ECO:0000313" key="6">
    <source>
        <dbReference type="Proteomes" id="UP001210925"/>
    </source>
</evidence>
<dbReference type="GO" id="GO:0045944">
    <property type="term" value="P:positive regulation of transcription by RNA polymerase II"/>
    <property type="evidence" value="ECO:0007669"/>
    <property type="project" value="TreeGrafter"/>
</dbReference>
<gene>
    <name evidence="5" type="ORF">HK103_000087</name>
</gene>
<feature type="region of interest" description="Disordered" evidence="3">
    <location>
        <begin position="148"/>
        <end position="179"/>
    </location>
</feature>
<dbReference type="Pfam" id="PF05224">
    <property type="entry name" value="NDT80_PhoG"/>
    <property type="match status" value="1"/>
</dbReference>
<reference evidence="5" key="1">
    <citation type="submission" date="2020-05" db="EMBL/GenBank/DDBJ databases">
        <title>Phylogenomic resolution of chytrid fungi.</title>
        <authorList>
            <person name="Stajich J.E."/>
            <person name="Amses K."/>
            <person name="Simmons R."/>
            <person name="Seto K."/>
            <person name="Myers J."/>
            <person name="Bonds A."/>
            <person name="Quandt C.A."/>
            <person name="Barry K."/>
            <person name="Liu P."/>
            <person name="Grigoriev I."/>
            <person name="Longcore J.E."/>
            <person name="James T.Y."/>
        </authorList>
    </citation>
    <scope>NUCLEOTIDE SEQUENCE</scope>
    <source>
        <strain evidence="5">PLAUS21</strain>
    </source>
</reference>
<dbReference type="EMBL" id="JADGKB010000001">
    <property type="protein sequence ID" value="KAJ3262558.1"/>
    <property type="molecule type" value="Genomic_DNA"/>
</dbReference>
<keyword evidence="6" id="KW-1185">Reference proteome</keyword>
<feature type="region of interest" description="Disordered" evidence="3">
    <location>
        <begin position="272"/>
        <end position="357"/>
    </location>
</feature>
<dbReference type="PROSITE" id="PS51517">
    <property type="entry name" value="NDT80"/>
    <property type="match status" value="1"/>
</dbReference>
<dbReference type="SUPFAM" id="SSF49417">
    <property type="entry name" value="p53-like transcription factors"/>
    <property type="match status" value="1"/>
</dbReference>
<dbReference type="InterPro" id="IPR052605">
    <property type="entry name" value="Fungal_trans_regulator"/>
</dbReference>
<dbReference type="InterPro" id="IPR008967">
    <property type="entry name" value="p53-like_TF_DNA-bd_sf"/>
</dbReference>
<evidence type="ECO:0000313" key="5">
    <source>
        <dbReference type="EMBL" id="KAJ3262558.1"/>
    </source>
</evidence>
<dbReference type="GO" id="GO:0003700">
    <property type="term" value="F:DNA-binding transcription factor activity"/>
    <property type="evidence" value="ECO:0007669"/>
    <property type="project" value="UniProtKB-UniRule"/>
</dbReference>
<evidence type="ECO:0000256" key="1">
    <source>
        <dbReference type="ARBA" id="ARBA00023125"/>
    </source>
</evidence>
<accession>A0AAD5UN11</accession>
<dbReference type="Proteomes" id="UP001210925">
    <property type="component" value="Unassembled WGS sequence"/>
</dbReference>
<feature type="domain" description="NDT80" evidence="4">
    <location>
        <begin position="21"/>
        <end position="283"/>
    </location>
</feature>
<dbReference type="PANTHER" id="PTHR35144:SF2">
    <property type="entry name" value="MEIOSIS-SPECIFIC TRANSCRIPTION FACTOR NDT80"/>
    <property type="match status" value="1"/>
</dbReference>
<dbReference type="InterPro" id="IPR024061">
    <property type="entry name" value="NDT80_DNA-bd_dom"/>
</dbReference>
<dbReference type="Gene3D" id="2.60.40.1390">
    <property type="entry name" value="NDT80 DNA-binding domain"/>
    <property type="match status" value="1"/>
</dbReference>
<evidence type="ECO:0000259" key="4">
    <source>
        <dbReference type="PROSITE" id="PS51517"/>
    </source>
</evidence>
<evidence type="ECO:0000256" key="3">
    <source>
        <dbReference type="SAM" id="MobiDB-lite"/>
    </source>
</evidence>
<dbReference type="GO" id="GO:0003677">
    <property type="term" value="F:DNA binding"/>
    <property type="evidence" value="ECO:0007669"/>
    <property type="project" value="UniProtKB-KW"/>
</dbReference>
<evidence type="ECO:0000256" key="2">
    <source>
        <dbReference type="PROSITE-ProRule" id="PRU00850"/>
    </source>
</evidence>
<dbReference type="GO" id="GO:0000228">
    <property type="term" value="C:nuclear chromosome"/>
    <property type="evidence" value="ECO:0007669"/>
    <property type="project" value="TreeGrafter"/>
</dbReference>
<dbReference type="PANTHER" id="PTHR35144">
    <property type="entry name" value="MEIOSIS-SPECIFIC TRANSCRIPTION FACTOR NDT80"/>
    <property type="match status" value="1"/>
</dbReference>
<keyword evidence="1 2" id="KW-0238">DNA-binding</keyword>
<feature type="compositionally biased region" description="Polar residues" evidence="3">
    <location>
        <begin position="296"/>
        <end position="330"/>
    </location>
</feature>
<dbReference type="InterPro" id="IPR037141">
    <property type="entry name" value="NDT80_DNA-bd_dom_sf"/>
</dbReference>
<dbReference type="GO" id="GO:0051321">
    <property type="term" value="P:meiotic cell cycle"/>
    <property type="evidence" value="ECO:0007669"/>
    <property type="project" value="TreeGrafter"/>
</dbReference>
<dbReference type="AlphaFoldDB" id="A0AAD5UN11"/>
<comment type="caution">
    <text evidence="5">The sequence shown here is derived from an EMBL/GenBank/DDBJ whole genome shotgun (WGS) entry which is preliminary data.</text>
</comment>
<organism evidence="5 6">
    <name type="scientific">Boothiomyces macroporosus</name>
    <dbReference type="NCBI Taxonomy" id="261099"/>
    <lineage>
        <taxon>Eukaryota</taxon>
        <taxon>Fungi</taxon>
        <taxon>Fungi incertae sedis</taxon>
        <taxon>Chytridiomycota</taxon>
        <taxon>Chytridiomycota incertae sedis</taxon>
        <taxon>Chytridiomycetes</taxon>
        <taxon>Rhizophydiales</taxon>
        <taxon>Terramycetaceae</taxon>
        <taxon>Boothiomyces</taxon>
    </lineage>
</organism>
<feature type="DNA-binding region" description="NDT80" evidence="2">
    <location>
        <begin position="21"/>
        <end position="283"/>
    </location>
</feature>
<proteinExistence type="predicted"/>